<reference evidence="1" key="1">
    <citation type="journal article" date="2014" name="Front. Microbiol.">
        <title>High frequency of phylogenetically diverse reductive dehalogenase-homologous genes in deep subseafloor sedimentary metagenomes.</title>
        <authorList>
            <person name="Kawai M."/>
            <person name="Futagami T."/>
            <person name="Toyoda A."/>
            <person name="Takaki Y."/>
            <person name="Nishi S."/>
            <person name="Hori S."/>
            <person name="Arai W."/>
            <person name="Tsubouchi T."/>
            <person name="Morono Y."/>
            <person name="Uchiyama I."/>
            <person name="Ito T."/>
            <person name="Fujiyama A."/>
            <person name="Inagaki F."/>
            <person name="Takami H."/>
        </authorList>
    </citation>
    <scope>NUCLEOTIDE SEQUENCE</scope>
    <source>
        <strain evidence="1">Expedition CK06-06</strain>
    </source>
</reference>
<dbReference type="AlphaFoldDB" id="X1KLB7"/>
<organism evidence="1">
    <name type="scientific">marine sediment metagenome</name>
    <dbReference type="NCBI Taxonomy" id="412755"/>
    <lineage>
        <taxon>unclassified sequences</taxon>
        <taxon>metagenomes</taxon>
        <taxon>ecological metagenomes</taxon>
    </lineage>
</organism>
<gene>
    <name evidence="1" type="ORF">S03H2_57641</name>
</gene>
<sequence>MAKLLNKEQRIQAGVKNPTSIYSRVVSMAQVLPQPAGQQFCFTEALSQHLWLLGIDVWIFGKPVDPGDSWWFILRRGLDRPTDSLNIWTWTDILPLLSPTGLWSWHGYGTPYHMHWDMRKLYEGQSQRFAAAFNIDGPIVSYFQVSFEISEG</sequence>
<dbReference type="EMBL" id="BARU01036958">
    <property type="protein sequence ID" value="GAH82873.1"/>
    <property type="molecule type" value="Genomic_DNA"/>
</dbReference>
<name>X1KLB7_9ZZZZ</name>
<evidence type="ECO:0000313" key="1">
    <source>
        <dbReference type="EMBL" id="GAH82873.1"/>
    </source>
</evidence>
<accession>X1KLB7</accession>
<proteinExistence type="predicted"/>
<comment type="caution">
    <text evidence="1">The sequence shown here is derived from an EMBL/GenBank/DDBJ whole genome shotgun (WGS) entry which is preliminary data.</text>
</comment>
<protein>
    <submittedName>
        <fullName evidence="1">Uncharacterized protein</fullName>
    </submittedName>
</protein>